<evidence type="ECO:0000313" key="4">
    <source>
        <dbReference type="Proteomes" id="UP000823588"/>
    </source>
</evidence>
<feature type="domain" description="Calcineurin-like phosphoesterase" evidence="2">
    <location>
        <begin position="1"/>
        <end position="169"/>
    </location>
</feature>
<evidence type="ECO:0000313" key="3">
    <source>
        <dbReference type="EMBL" id="MBP1921706.1"/>
    </source>
</evidence>
<dbReference type="PANTHER" id="PTHR43165">
    <property type="entry name" value="METALLOPHOSPHOESTERASE"/>
    <property type="match status" value="1"/>
</dbReference>
<dbReference type="NCBIfam" id="TIGR00040">
    <property type="entry name" value="yfcE"/>
    <property type="match status" value="1"/>
</dbReference>
<dbReference type="InterPro" id="IPR053193">
    <property type="entry name" value="MetalloPDE_YfcE-like"/>
</dbReference>
<dbReference type="GO" id="GO:0016787">
    <property type="term" value="F:hydrolase activity"/>
    <property type="evidence" value="ECO:0007669"/>
    <property type="project" value="UniProtKB-UniRule"/>
</dbReference>
<keyword evidence="1" id="KW-0479">Metal-binding</keyword>
<accession>A0A8T4GC93</accession>
<comment type="cofactor">
    <cofactor evidence="1">
        <name>a divalent metal cation</name>
        <dbReference type="ChEBI" id="CHEBI:60240"/>
    </cofactor>
</comment>
<reference evidence="3" key="1">
    <citation type="submission" date="2021-03" db="EMBL/GenBank/DDBJ databases">
        <title>Genomic Encyclopedia of Type Strains, Phase IV (KMG-IV): sequencing the most valuable type-strain genomes for metagenomic binning, comparative biology and taxonomic classification.</title>
        <authorList>
            <person name="Goeker M."/>
        </authorList>
    </citation>
    <scope>NUCLEOTIDE SEQUENCE</scope>
    <source>
        <strain evidence="3">DSM 23564</strain>
    </source>
</reference>
<name>A0A8T4GC93_9EURY</name>
<sequence>MLIGIVSDTHDDLAAVEAAIDLFESAGVDAIVHCGDFVAPFSVTPFDVGGDDAPDFYAVRGNNDGEWAVESTVESFGEYLGEAGTLSFETDARVQGGSEGDAVEIAVTHGTSSVVVDALVDCGDYDYVFHGHTHAHGVEERDGTVRVNPGGMLIPVEGADDAFHAATLDTTVSGVGAVEHHQLGL</sequence>
<evidence type="ECO:0000256" key="1">
    <source>
        <dbReference type="RuleBase" id="RU362039"/>
    </source>
</evidence>
<comment type="caution">
    <text evidence="3">The sequence shown here is derived from an EMBL/GenBank/DDBJ whole genome shotgun (WGS) entry which is preliminary data.</text>
</comment>
<comment type="similarity">
    <text evidence="1">Belongs to the metallophosphoesterase superfamily. YfcE family.</text>
</comment>
<proteinExistence type="inferred from homology"/>
<dbReference type="EC" id="3.1.4.-" evidence="1"/>
<dbReference type="OrthoDB" id="9959at2157"/>
<dbReference type="InterPro" id="IPR024654">
    <property type="entry name" value="Calcineurin-like_PHP_lpxH"/>
</dbReference>
<dbReference type="GO" id="GO:0046872">
    <property type="term" value="F:metal ion binding"/>
    <property type="evidence" value="ECO:0007669"/>
    <property type="project" value="UniProtKB-KW"/>
</dbReference>
<dbReference type="Gene3D" id="3.60.21.10">
    <property type="match status" value="1"/>
</dbReference>
<organism evidence="3 4">
    <name type="scientific">Halorubrum alkaliphilum</name>
    <dbReference type="NCBI Taxonomy" id="261290"/>
    <lineage>
        <taxon>Archaea</taxon>
        <taxon>Methanobacteriati</taxon>
        <taxon>Methanobacteriota</taxon>
        <taxon>Stenosarchaea group</taxon>
        <taxon>Halobacteria</taxon>
        <taxon>Halobacteriales</taxon>
        <taxon>Haloferacaceae</taxon>
        <taxon>Halorubrum</taxon>
    </lineage>
</organism>
<evidence type="ECO:0000259" key="2">
    <source>
        <dbReference type="Pfam" id="PF12850"/>
    </source>
</evidence>
<dbReference type="EMBL" id="JAGGKQ010000003">
    <property type="protein sequence ID" value="MBP1921706.1"/>
    <property type="molecule type" value="Genomic_DNA"/>
</dbReference>
<dbReference type="InterPro" id="IPR000979">
    <property type="entry name" value="Phosphodiesterase_MJ0936/Vps29"/>
</dbReference>
<dbReference type="RefSeq" id="WP_209483182.1">
    <property type="nucleotide sequence ID" value="NZ_JAGGKQ010000003.1"/>
</dbReference>
<dbReference type="InterPro" id="IPR029052">
    <property type="entry name" value="Metallo-depent_PP-like"/>
</dbReference>
<dbReference type="PANTHER" id="PTHR43165:SF1">
    <property type="entry name" value="PHOSPHODIESTERASE MJ0936"/>
    <property type="match status" value="1"/>
</dbReference>
<gene>
    <name evidence="3" type="ORF">J2751_000699</name>
</gene>
<dbReference type="InterPro" id="IPR041802">
    <property type="entry name" value="MPP_YfcE"/>
</dbReference>
<dbReference type="AlphaFoldDB" id="A0A8T4GC93"/>
<dbReference type="Pfam" id="PF12850">
    <property type="entry name" value="Metallophos_2"/>
    <property type="match status" value="1"/>
</dbReference>
<dbReference type="Proteomes" id="UP000823588">
    <property type="component" value="Unassembled WGS sequence"/>
</dbReference>
<dbReference type="SUPFAM" id="SSF56300">
    <property type="entry name" value="Metallo-dependent phosphatases"/>
    <property type="match status" value="1"/>
</dbReference>
<protein>
    <recommendedName>
        <fullName evidence="1">Phosphoesterase</fullName>
        <ecNumber evidence="1">3.1.4.-</ecNumber>
    </recommendedName>
</protein>
<keyword evidence="4" id="KW-1185">Reference proteome</keyword>
<dbReference type="CDD" id="cd00841">
    <property type="entry name" value="MPP_YfcE"/>
    <property type="match status" value="1"/>
</dbReference>